<keyword evidence="3" id="KW-0611">Plant defense</keyword>
<dbReference type="Gene3D" id="1.20.5.4130">
    <property type="match status" value="1"/>
</dbReference>
<evidence type="ECO:0000313" key="6">
    <source>
        <dbReference type="Proteomes" id="UP001341840"/>
    </source>
</evidence>
<protein>
    <recommendedName>
        <fullName evidence="4">Disease resistance N-terminal domain-containing protein</fullName>
    </recommendedName>
</protein>
<evidence type="ECO:0000256" key="2">
    <source>
        <dbReference type="ARBA" id="ARBA00022741"/>
    </source>
</evidence>
<evidence type="ECO:0000256" key="1">
    <source>
        <dbReference type="ARBA" id="ARBA00022737"/>
    </source>
</evidence>
<dbReference type="Pfam" id="PF18052">
    <property type="entry name" value="Rx_N"/>
    <property type="match status" value="1"/>
</dbReference>
<dbReference type="InterPro" id="IPR041118">
    <property type="entry name" value="Rx_N"/>
</dbReference>
<accession>A0ABU6TAZ9</accession>
<gene>
    <name evidence="5" type="ORF">PIB30_025808</name>
</gene>
<dbReference type="EMBL" id="JASCZI010090716">
    <property type="protein sequence ID" value="MED6145504.1"/>
    <property type="molecule type" value="Genomic_DNA"/>
</dbReference>
<name>A0ABU6TAZ9_9FABA</name>
<keyword evidence="6" id="KW-1185">Reference proteome</keyword>
<dbReference type="Proteomes" id="UP001341840">
    <property type="component" value="Unassembled WGS sequence"/>
</dbReference>
<proteinExistence type="predicted"/>
<sequence>MAEQIPYGVATSLINKIASAAFREIGSIYGVMDDLDKLKDTLESIRVVLSDAELRQNQDTTVLHWVKRFKQVLHDVDDLLDDVFIKDLRRKANGGSKKMSKVRRFLSISHNPIVFRAKLAHKIEKIRKDFNDVAEDIYV</sequence>
<comment type="caution">
    <text evidence="5">The sequence shown here is derived from an EMBL/GenBank/DDBJ whole genome shotgun (WGS) entry which is preliminary data.</text>
</comment>
<keyword evidence="2" id="KW-0547">Nucleotide-binding</keyword>
<evidence type="ECO:0000313" key="5">
    <source>
        <dbReference type="EMBL" id="MED6145504.1"/>
    </source>
</evidence>
<keyword evidence="1" id="KW-0677">Repeat</keyword>
<feature type="domain" description="Disease resistance N-terminal" evidence="4">
    <location>
        <begin position="10"/>
        <end position="98"/>
    </location>
</feature>
<reference evidence="5 6" key="1">
    <citation type="journal article" date="2023" name="Plants (Basel)">
        <title>Bridging the Gap: Combining Genomics and Transcriptomics Approaches to Understand Stylosanthes scabra, an Orphan Legume from the Brazilian Caatinga.</title>
        <authorList>
            <person name="Ferreira-Neto J.R.C."/>
            <person name="da Silva M.D."/>
            <person name="Binneck E."/>
            <person name="de Melo N.F."/>
            <person name="da Silva R.H."/>
            <person name="de Melo A.L.T.M."/>
            <person name="Pandolfi V."/>
            <person name="Bustamante F.O."/>
            <person name="Brasileiro-Vidal A.C."/>
            <person name="Benko-Iseppon A.M."/>
        </authorList>
    </citation>
    <scope>NUCLEOTIDE SEQUENCE [LARGE SCALE GENOMIC DNA]</scope>
    <source>
        <tissue evidence="5">Leaves</tissue>
    </source>
</reference>
<organism evidence="5 6">
    <name type="scientific">Stylosanthes scabra</name>
    <dbReference type="NCBI Taxonomy" id="79078"/>
    <lineage>
        <taxon>Eukaryota</taxon>
        <taxon>Viridiplantae</taxon>
        <taxon>Streptophyta</taxon>
        <taxon>Embryophyta</taxon>
        <taxon>Tracheophyta</taxon>
        <taxon>Spermatophyta</taxon>
        <taxon>Magnoliopsida</taxon>
        <taxon>eudicotyledons</taxon>
        <taxon>Gunneridae</taxon>
        <taxon>Pentapetalae</taxon>
        <taxon>rosids</taxon>
        <taxon>fabids</taxon>
        <taxon>Fabales</taxon>
        <taxon>Fabaceae</taxon>
        <taxon>Papilionoideae</taxon>
        <taxon>50 kb inversion clade</taxon>
        <taxon>dalbergioids sensu lato</taxon>
        <taxon>Dalbergieae</taxon>
        <taxon>Pterocarpus clade</taxon>
        <taxon>Stylosanthes</taxon>
    </lineage>
</organism>
<evidence type="ECO:0000256" key="3">
    <source>
        <dbReference type="ARBA" id="ARBA00022821"/>
    </source>
</evidence>
<evidence type="ECO:0000259" key="4">
    <source>
        <dbReference type="Pfam" id="PF18052"/>
    </source>
</evidence>